<evidence type="ECO:0008006" key="3">
    <source>
        <dbReference type="Google" id="ProtNLM"/>
    </source>
</evidence>
<sequence length="184" mass="20895">MVVEARQTFQAFDDAGLRAPVRLACGKIGNDESNLAQHVHALATYWKLFRAQYPDHEIFDKLTEEQLRLTALDEAMDLLADDFLDAMSQGVLLQSHAQPVVLRLAVVAVKGDWPFLIEAGHSERHFRRALEYVTCAWLEQLDAATVARHGLLALRAYKRCAVLSVEMKEPYEKEAENPEKYKKT</sequence>
<name>A0ABP0NKA2_9DINO</name>
<reference evidence="1 2" key="1">
    <citation type="submission" date="2024-02" db="EMBL/GenBank/DDBJ databases">
        <authorList>
            <person name="Chen Y."/>
            <person name="Shah S."/>
            <person name="Dougan E. K."/>
            <person name="Thang M."/>
            <person name="Chan C."/>
        </authorList>
    </citation>
    <scope>NUCLEOTIDE SEQUENCE [LARGE SCALE GENOMIC DNA]</scope>
</reference>
<keyword evidence="2" id="KW-1185">Reference proteome</keyword>
<organism evidence="1 2">
    <name type="scientific">Durusdinium trenchii</name>
    <dbReference type="NCBI Taxonomy" id="1381693"/>
    <lineage>
        <taxon>Eukaryota</taxon>
        <taxon>Sar</taxon>
        <taxon>Alveolata</taxon>
        <taxon>Dinophyceae</taxon>
        <taxon>Suessiales</taxon>
        <taxon>Symbiodiniaceae</taxon>
        <taxon>Durusdinium</taxon>
    </lineage>
</organism>
<dbReference type="EMBL" id="CAXAMN010021873">
    <property type="protein sequence ID" value="CAK9064196.1"/>
    <property type="molecule type" value="Genomic_DNA"/>
</dbReference>
<proteinExistence type="predicted"/>
<gene>
    <name evidence="1" type="ORF">CCMP2556_LOCUS31536</name>
</gene>
<protein>
    <recommendedName>
        <fullName evidence="3">Queuosine salvage protein</fullName>
    </recommendedName>
</protein>
<comment type="caution">
    <text evidence="1">The sequence shown here is derived from an EMBL/GenBank/DDBJ whole genome shotgun (WGS) entry which is preliminary data.</text>
</comment>
<evidence type="ECO:0000313" key="1">
    <source>
        <dbReference type="EMBL" id="CAK9064196.1"/>
    </source>
</evidence>
<dbReference type="Proteomes" id="UP001642484">
    <property type="component" value="Unassembled WGS sequence"/>
</dbReference>
<evidence type="ECO:0000313" key="2">
    <source>
        <dbReference type="Proteomes" id="UP001642484"/>
    </source>
</evidence>
<accession>A0ABP0NKA2</accession>